<evidence type="ECO:0000256" key="3">
    <source>
        <dbReference type="ARBA" id="ARBA00022448"/>
    </source>
</evidence>
<comment type="similarity">
    <text evidence="2 13">Belongs to the serpin family.</text>
</comment>
<dbReference type="Gene3D" id="2.30.39.10">
    <property type="entry name" value="Alpha-1-antitrypsin, domain 1"/>
    <property type="match status" value="1"/>
</dbReference>
<comment type="subcellular location">
    <subcellularLocation>
        <location evidence="1">Secreted</location>
    </subcellularLocation>
</comment>
<dbReference type="PANTHER" id="PTHR11461">
    <property type="entry name" value="SERINE PROTEASE INHIBITOR, SERPIN"/>
    <property type="match status" value="1"/>
</dbReference>
<evidence type="ECO:0000256" key="9">
    <source>
        <dbReference type="ARBA" id="ARBA00037222"/>
    </source>
</evidence>
<dbReference type="Pfam" id="PF00079">
    <property type="entry name" value="Serpin"/>
    <property type="match status" value="1"/>
</dbReference>
<dbReference type="GO" id="GO:0005496">
    <property type="term" value="F:steroid binding"/>
    <property type="evidence" value="ECO:0007669"/>
    <property type="project" value="UniProtKB-KW"/>
</dbReference>
<comment type="caution">
    <text evidence="16">The sequence shown here is derived from an EMBL/GenBank/DDBJ whole genome shotgun (WGS) entry which is preliminary data.</text>
</comment>
<keyword evidence="8" id="KW-0325">Glycoprotein</keyword>
<dbReference type="InterPro" id="IPR000215">
    <property type="entry name" value="Serpin_fam"/>
</dbReference>
<evidence type="ECO:0000256" key="13">
    <source>
        <dbReference type="RuleBase" id="RU000411"/>
    </source>
</evidence>
<evidence type="ECO:0000256" key="2">
    <source>
        <dbReference type="ARBA" id="ARBA00009500"/>
    </source>
</evidence>
<sequence>MLLTFYACLLWLSCSGLWTIQAKEPNADESIVSNHRILAPSNTDFALDLFNYLVASAPGKNVLISPVSISMALAMLSLGARGHTRAQLFQSLGFNLTQIPEAEIHQGFRNVHRLLRESDDSLEMGNTVFLNQSLELLESFSADAKRYYELDALATDFQDWAGASRQINEYIKNKTQGEITDFFLELDSPDTLILVNYIFFRGMWAQPFDQGSTREQNFYVNETTLVRVPMMMFQWNEIKYFKDQQLPCELVQLDYVGNSTAFFILPHPGETGVIVAALSRDTIQRWSDSMTISEMDLYIPKFSMSEAYDFRGLLKNISLADLLTHQENFSGITQETQLKLSKVVHKAMLQLDENSVQAAAPTGVTRKAESEPLTMHFNRTFIIMIFDKYTWSSLFLVKVVNPT</sequence>
<dbReference type="PROSITE" id="PS00284">
    <property type="entry name" value="SERPIN"/>
    <property type="match status" value="1"/>
</dbReference>
<evidence type="ECO:0000259" key="15">
    <source>
        <dbReference type="SMART" id="SM00093"/>
    </source>
</evidence>
<dbReference type="InterPro" id="IPR042185">
    <property type="entry name" value="Serpin_sf_2"/>
</dbReference>
<keyword evidence="7" id="KW-0446">Lipid-binding</keyword>
<organism evidence="16 17">
    <name type="scientific">Rousettus aegyptiacus</name>
    <name type="common">Egyptian fruit bat</name>
    <name type="synonym">Pteropus aegyptiacus</name>
    <dbReference type="NCBI Taxonomy" id="9407"/>
    <lineage>
        <taxon>Eukaryota</taxon>
        <taxon>Metazoa</taxon>
        <taxon>Chordata</taxon>
        <taxon>Craniata</taxon>
        <taxon>Vertebrata</taxon>
        <taxon>Euteleostomi</taxon>
        <taxon>Mammalia</taxon>
        <taxon>Eutheria</taxon>
        <taxon>Laurasiatheria</taxon>
        <taxon>Chiroptera</taxon>
        <taxon>Yinpterochiroptera</taxon>
        <taxon>Pteropodoidea</taxon>
        <taxon>Pteropodidae</taxon>
        <taxon>Rousettinae</taxon>
        <taxon>Rousettus</taxon>
    </lineage>
</organism>
<dbReference type="InterPro" id="IPR023796">
    <property type="entry name" value="Serpin_dom"/>
</dbReference>
<keyword evidence="3" id="KW-0813">Transport</keyword>
<dbReference type="PANTHER" id="PTHR11461:SF34">
    <property type="entry name" value="CORTICOSTEROID-BINDING GLOBULIN"/>
    <property type="match status" value="1"/>
</dbReference>
<dbReference type="Proteomes" id="UP000593571">
    <property type="component" value="Unassembled WGS sequence"/>
</dbReference>
<dbReference type="GO" id="GO:0005615">
    <property type="term" value="C:extracellular space"/>
    <property type="evidence" value="ECO:0007669"/>
    <property type="project" value="InterPro"/>
</dbReference>
<evidence type="ECO:0000256" key="10">
    <source>
        <dbReference type="ARBA" id="ARBA00039186"/>
    </source>
</evidence>
<dbReference type="OrthoDB" id="671595at2759"/>
<keyword evidence="6 14" id="KW-0732">Signal</keyword>
<dbReference type="AlphaFoldDB" id="A0A7J8IRN4"/>
<evidence type="ECO:0000256" key="14">
    <source>
        <dbReference type="SAM" id="SignalP"/>
    </source>
</evidence>
<proteinExistence type="inferred from homology"/>
<feature type="chain" id="PRO_5029534949" description="Corticosteroid-binding globulin" evidence="14">
    <location>
        <begin position="23"/>
        <end position="403"/>
    </location>
</feature>
<keyword evidence="5" id="KW-0754">Steroid-binding</keyword>
<evidence type="ECO:0000313" key="16">
    <source>
        <dbReference type="EMBL" id="KAF6487277.1"/>
    </source>
</evidence>
<dbReference type="FunFam" id="2.30.39.10:FF:000003">
    <property type="entry name" value="alpha-1-antitrypsin isoform X1"/>
    <property type="match status" value="1"/>
</dbReference>
<dbReference type="GO" id="GO:0004867">
    <property type="term" value="F:serine-type endopeptidase inhibitor activity"/>
    <property type="evidence" value="ECO:0007669"/>
    <property type="project" value="InterPro"/>
</dbReference>
<evidence type="ECO:0000256" key="8">
    <source>
        <dbReference type="ARBA" id="ARBA00023180"/>
    </source>
</evidence>
<accession>A0A7J8IRN4</accession>
<dbReference type="SUPFAM" id="SSF56574">
    <property type="entry name" value="Serpins"/>
    <property type="match status" value="1"/>
</dbReference>
<dbReference type="InterPro" id="IPR036186">
    <property type="entry name" value="Serpin_sf"/>
</dbReference>
<reference evidence="16 17" key="1">
    <citation type="journal article" date="2020" name="Nature">
        <title>Six reference-quality genomes reveal evolution of bat adaptations.</title>
        <authorList>
            <person name="Jebb D."/>
            <person name="Huang Z."/>
            <person name="Pippel M."/>
            <person name="Hughes G.M."/>
            <person name="Lavrichenko K."/>
            <person name="Devanna P."/>
            <person name="Winkler S."/>
            <person name="Jermiin L.S."/>
            <person name="Skirmuntt E.C."/>
            <person name="Katzourakis A."/>
            <person name="Burkitt-Gray L."/>
            <person name="Ray D.A."/>
            <person name="Sullivan K.A.M."/>
            <person name="Roscito J.G."/>
            <person name="Kirilenko B.M."/>
            <person name="Davalos L.M."/>
            <person name="Corthals A.P."/>
            <person name="Power M.L."/>
            <person name="Jones G."/>
            <person name="Ransome R.D."/>
            <person name="Dechmann D.K.N."/>
            <person name="Locatelli A.G."/>
            <person name="Puechmaille S.J."/>
            <person name="Fedrigo O."/>
            <person name="Jarvis E.D."/>
            <person name="Hiller M."/>
            <person name="Vernes S.C."/>
            <person name="Myers E.W."/>
            <person name="Teeling E.C."/>
        </authorList>
    </citation>
    <scope>NUCLEOTIDE SEQUENCE [LARGE SCALE GENOMIC DNA]</scope>
    <source>
        <strain evidence="16">MRouAeg1</strain>
        <tissue evidence="16">Muscle</tissue>
    </source>
</reference>
<dbReference type="Gene3D" id="3.30.497.10">
    <property type="entry name" value="Antithrombin, subunit I, domain 2"/>
    <property type="match status" value="1"/>
</dbReference>
<evidence type="ECO:0000256" key="12">
    <source>
        <dbReference type="ARBA" id="ARBA00043180"/>
    </source>
</evidence>
<evidence type="ECO:0000256" key="1">
    <source>
        <dbReference type="ARBA" id="ARBA00004613"/>
    </source>
</evidence>
<name>A0A7J8IRN4_ROUAE</name>
<evidence type="ECO:0000256" key="7">
    <source>
        <dbReference type="ARBA" id="ARBA00023121"/>
    </source>
</evidence>
<evidence type="ECO:0000313" key="17">
    <source>
        <dbReference type="Proteomes" id="UP000593571"/>
    </source>
</evidence>
<feature type="signal peptide" evidence="14">
    <location>
        <begin position="1"/>
        <end position="22"/>
    </location>
</feature>
<dbReference type="KEGG" id="ray:107511266"/>
<evidence type="ECO:0000256" key="4">
    <source>
        <dbReference type="ARBA" id="ARBA00022525"/>
    </source>
</evidence>
<dbReference type="EMBL" id="JACASE010000003">
    <property type="protein sequence ID" value="KAF6487277.1"/>
    <property type="molecule type" value="Genomic_DNA"/>
</dbReference>
<protein>
    <recommendedName>
        <fullName evidence="10">Corticosteroid-binding globulin</fullName>
    </recommendedName>
    <alternativeName>
        <fullName evidence="12">Serpin A6</fullName>
    </alternativeName>
    <alternativeName>
        <fullName evidence="11">Transcortin</fullName>
    </alternativeName>
</protein>
<keyword evidence="4" id="KW-0964">Secreted</keyword>
<evidence type="ECO:0000256" key="5">
    <source>
        <dbReference type="ARBA" id="ARBA00022665"/>
    </source>
</evidence>
<dbReference type="CDD" id="cd19554">
    <property type="entry name" value="serpinA6_CBG"/>
    <property type="match status" value="1"/>
</dbReference>
<gene>
    <name evidence="16" type="ORF">HJG63_017399</name>
</gene>
<evidence type="ECO:0000256" key="6">
    <source>
        <dbReference type="ARBA" id="ARBA00022729"/>
    </source>
</evidence>
<comment type="function">
    <text evidence="9">Major transport protein for glucocorticoids and progestins in the blood of almost all vertebrate species.</text>
</comment>
<feature type="domain" description="Serpin" evidence="15">
    <location>
        <begin position="47"/>
        <end position="402"/>
    </location>
</feature>
<dbReference type="FunFam" id="3.30.497.10:FF:000001">
    <property type="entry name" value="Serine protease inhibitor"/>
    <property type="match status" value="1"/>
</dbReference>
<dbReference type="InterPro" id="IPR042178">
    <property type="entry name" value="Serpin_sf_1"/>
</dbReference>
<evidence type="ECO:0000256" key="11">
    <source>
        <dbReference type="ARBA" id="ARBA00041777"/>
    </source>
</evidence>
<keyword evidence="17" id="KW-1185">Reference proteome</keyword>
<dbReference type="InterPro" id="IPR023795">
    <property type="entry name" value="Serpin_CS"/>
</dbReference>
<dbReference type="SMART" id="SM00093">
    <property type="entry name" value="SERPIN"/>
    <property type="match status" value="1"/>
</dbReference>